<gene>
    <name evidence="6" type="ORF">SAMN02746066_00436</name>
</gene>
<organism evidence="6 7">
    <name type="scientific">Anaerosporobacter mobilis DSM 15930</name>
    <dbReference type="NCBI Taxonomy" id="1120996"/>
    <lineage>
        <taxon>Bacteria</taxon>
        <taxon>Bacillati</taxon>
        <taxon>Bacillota</taxon>
        <taxon>Clostridia</taxon>
        <taxon>Lachnospirales</taxon>
        <taxon>Lachnospiraceae</taxon>
        <taxon>Anaerosporobacter</taxon>
    </lineage>
</organism>
<evidence type="ECO:0000256" key="2">
    <source>
        <dbReference type="ARBA" id="ARBA00022723"/>
    </source>
</evidence>
<name>A0A1M7F693_9FIRM</name>
<evidence type="ECO:0000313" key="7">
    <source>
        <dbReference type="Proteomes" id="UP000184038"/>
    </source>
</evidence>
<dbReference type="Gene3D" id="3.40.50.11540">
    <property type="entry name" value="NADH-ubiquinone oxidoreductase 51kDa subunit"/>
    <property type="match status" value="2"/>
</dbReference>
<reference evidence="6 7" key="1">
    <citation type="submission" date="2016-11" db="EMBL/GenBank/DDBJ databases">
        <authorList>
            <person name="Jaros S."/>
            <person name="Januszkiewicz K."/>
            <person name="Wedrychowicz H."/>
        </authorList>
    </citation>
    <scope>NUCLEOTIDE SEQUENCE [LARGE SCALE GENOMIC DNA]</scope>
    <source>
        <strain evidence="6 7">DSM 15930</strain>
    </source>
</reference>
<proteinExistence type="predicted"/>
<evidence type="ECO:0000256" key="3">
    <source>
        <dbReference type="ARBA" id="ARBA00023004"/>
    </source>
</evidence>
<dbReference type="InterPro" id="IPR011538">
    <property type="entry name" value="Nuo51_FMN-bd"/>
</dbReference>
<keyword evidence="7" id="KW-1185">Reference proteome</keyword>
<feature type="domain" description="4Fe-4S ferredoxin-type" evidence="5">
    <location>
        <begin position="302"/>
        <end position="333"/>
    </location>
</feature>
<dbReference type="RefSeq" id="WP_073282271.1">
    <property type="nucleotide sequence ID" value="NZ_FRCP01000005.1"/>
</dbReference>
<dbReference type="GO" id="GO:0046872">
    <property type="term" value="F:metal ion binding"/>
    <property type="evidence" value="ECO:0007669"/>
    <property type="project" value="UniProtKB-KW"/>
</dbReference>
<keyword evidence="2" id="KW-0479">Metal-binding</keyword>
<dbReference type="GO" id="GO:0016020">
    <property type="term" value="C:membrane"/>
    <property type="evidence" value="ECO:0007669"/>
    <property type="project" value="InterPro"/>
</dbReference>
<dbReference type="Gene3D" id="3.30.70.20">
    <property type="match status" value="1"/>
</dbReference>
<evidence type="ECO:0000313" key="6">
    <source>
        <dbReference type="EMBL" id="SHL99562.1"/>
    </source>
</evidence>
<dbReference type="AlphaFoldDB" id="A0A1M7F693"/>
<keyword evidence="1" id="KW-0004">4Fe-4S</keyword>
<dbReference type="EMBL" id="FRCP01000005">
    <property type="protein sequence ID" value="SHL99562.1"/>
    <property type="molecule type" value="Genomic_DNA"/>
</dbReference>
<dbReference type="PROSITE" id="PS00198">
    <property type="entry name" value="4FE4S_FER_1"/>
    <property type="match status" value="1"/>
</dbReference>
<dbReference type="STRING" id="1120996.SAMN02746066_00436"/>
<dbReference type="GO" id="GO:0009055">
    <property type="term" value="F:electron transfer activity"/>
    <property type="evidence" value="ECO:0007669"/>
    <property type="project" value="InterPro"/>
</dbReference>
<dbReference type="InterPro" id="IPR017900">
    <property type="entry name" value="4Fe4S_Fe_S_CS"/>
</dbReference>
<dbReference type="Proteomes" id="UP000184038">
    <property type="component" value="Unassembled WGS sequence"/>
</dbReference>
<dbReference type="GO" id="GO:0051539">
    <property type="term" value="F:4 iron, 4 sulfur cluster binding"/>
    <property type="evidence" value="ECO:0007669"/>
    <property type="project" value="UniProtKB-KW"/>
</dbReference>
<keyword evidence="4" id="KW-0411">Iron-sulfur</keyword>
<dbReference type="PANTHER" id="PTHR43034:SF2">
    <property type="entry name" value="ION-TRANSLOCATING OXIDOREDUCTASE COMPLEX SUBUNIT C"/>
    <property type="match status" value="1"/>
</dbReference>
<evidence type="ECO:0000256" key="1">
    <source>
        <dbReference type="ARBA" id="ARBA00022485"/>
    </source>
</evidence>
<dbReference type="PROSITE" id="PS51379">
    <property type="entry name" value="4FE4S_FER_2"/>
    <property type="match status" value="1"/>
</dbReference>
<keyword evidence="3" id="KW-0408">Iron</keyword>
<dbReference type="Pfam" id="PF13237">
    <property type="entry name" value="Fer4_10"/>
    <property type="match status" value="1"/>
</dbReference>
<evidence type="ECO:0000259" key="5">
    <source>
        <dbReference type="PROSITE" id="PS51379"/>
    </source>
</evidence>
<dbReference type="PANTHER" id="PTHR43034">
    <property type="entry name" value="ION-TRANSLOCATING OXIDOREDUCTASE COMPLEX SUBUNIT C"/>
    <property type="match status" value="1"/>
</dbReference>
<protein>
    <submittedName>
        <fullName evidence="6">4Fe-4S dicluster domain-containing protein</fullName>
    </submittedName>
</protein>
<evidence type="ECO:0000256" key="4">
    <source>
        <dbReference type="ARBA" id="ARBA00023014"/>
    </source>
</evidence>
<dbReference type="InterPro" id="IPR010208">
    <property type="entry name" value="Ion_transpt_RnfC/RsxC"/>
</dbReference>
<sequence>MGNPIITKRLCKSNRMMKGIQKEDRKQYKKIRGGGAKAKIYKVVKLNEGSSFVNLDIKQEEKLQQEKLQSNRKSKGLNVESIVATIKDSNLEGLSGGGYQVADKIRTLIESKESKRILLVNGVECDPGLIHDSWLLKNRLEEIKEGIEVLNAYIGFADIVVATKGLHKSEGKIRFVQVPNRYPMGEEHILIEFITGKRLGKEEIPAKHGILILNIQTVYTLGQIIKNGYNNTGRYLTVANLFTSQATVVRAPYGMRIRTLLEKIYGKQASLEAYCGGGIMNAHPVTEGECVDVHINFVGYQEPIRFSNQNPCKNCGACARKCPARIPVNAVVKAIERGNIKEAQSKLMNTCIKCGSCTYHCRANKNVMEIIESLE</sequence>
<dbReference type="Pfam" id="PF01512">
    <property type="entry name" value="Complex1_51K"/>
    <property type="match status" value="1"/>
</dbReference>
<dbReference type="SUPFAM" id="SSF46548">
    <property type="entry name" value="alpha-helical ferredoxin"/>
    <property type="match status" value="1"/>
</dbReference>
<dbReference type="SUPFAM" id="SSF142019">
    <property type="entry name" value="Nqo1 FMN-binding domain-like"/>
    <property type="match status" value="1"/>
</dbReference>
<accession>A0A1M7F693</accession>
<dbReference type="InterPro" id="IPR037225">
    <property type="entry name" value="Nuo51_FMN-bd_sf"/>
</dbReference>
<dbReference type="InterPro" id="IPR017896">
    <property type="entry name" value="4Fe4S_Fe-S-bd"/>
</dbReference>